<dbReference type="AlphaFoldDB" id="A0AA88HQ19"/>
<organism evidence="6 7">
    <name type="scientific">Artemia franciscana</name>
    <name type="common">Brine shrimp</name>
    <name type="synonym">Artemia sanfranciscana</name>
    <dbReference type="NCBI Taxonomy" id="6661"/>
    <lineage>
        <taxon>Eukaryota</taxon>
        <taxon>Metazoa</taxon>
        <taxon>Ecdysozoa</taxon>
        <taxon>Arthropoda</taxon>
        <taxon>Crustacea</taxon>
        <taxon>Branchiopoda</taxon>
        <taxon>Anostraca</taxon>
        <taxon>Artemiidae</taxon>
        <taxon>Artemia</taxon>
    </lineage>
</organism>
<accession>A0AA88HQ19</accession>
<dbReference type="PROSITE" id="PS51792">
    <property type="entry name" value="YIPPEE"/>
    <property type="match status" value="1"/>
</dbReference>
<gene>
    <name evidence="6" type="ORF">QYM36_014351</name>
</gene>
<sequence length="117" mass="13345">MGRVFLEHCGGSKLFTCSRCQAVLTNRAELLSTRFTGATGRAFLFGKVINIKYSEVQDRIMLTGRHMVRDVSCKRCDQKLGWMYEFATEEQQKYKEGKVILEKALVNEIDGIDEADD</sequence>
<evidence type="ECO:0000313" key="6">
    <source>
        <dbReference type="EMBL" id="KAK2708712.1"/>
    </source>
</evidence>
<feature type="domain" description="Yippee" evidence="5">
    <location>
        <begin position="13"/>
        <end position="110"/>
    </location>
</feature>
<dbReference type="EMBL" id="JAVRJZ010000018">
    <property type="protein sequence ID" value="KAK2708712.1"/>
    <property type="molecule type" value="Genomic_DNA"/>
</dbReference>
<evidence type="ECO:0000256" key="1">
    <source>
        <dbReference type="ARBA" id="ARBA00005613"/>
    </source>
</evidence>
<dbReference type="InterPro" id="IPR039058">
    <property type="entry name" value="Yippee_fam"/>
</dbReference>
<dbReference type="InterPro" id="IPR034751">
    <property type="entry name" value="Yippee"/>
</dbReference>
<keyword evidence="7" id="KW-1185">Reference proteome</keyword>
<proteinExistence type="inferred from homology"/>
<dbReference type="InterPro" id="IPR004910">
    <property type="entry name" value="Yippee/Mis18/Cereblon"/>
</dbReference>
<comment type="caution">
    <text evidence="6">The sequence shown here is derived from an EMBL/GenBank/DDBJ whole genome shotgun (WGS) entry which is preliminary data.</text>
</comment>
<reference evidence="6" key="1">
    <citation type="submission" date="2023-07" db="EMBL/GenBank/DDBJ databases">
        <title>Chromosome-level genome assembly of Artemia franciscana.</title>
        <authorList>
            <person name="Jo E."/>
        </authorList>
    </citation>
    <scope>NUCLEOTIDE SEQUENCE</scope>
    <source>
        <tissue evidence="6">Whole body</tissue>
    </source>
</reference>
<dbReference type="GO" id="GO:0046872">
    <property type="term" value="F:metal ion binding"/>
    <property type="evidence" value="ECO:0007669"/>
    <property type="project" value="UniProtKB-KW"/>
</dbReference>
<evidence type="ECO:0000313" key="7">
    <source>
        <dbReference type="Proteomes" id="UP001187531"/>
    </source>
</evidence>
<dbReference type="PANTHER" id="PTHR13848">
    <property type="entry name" value="PROTEIN YIPPEE-LIKE CG15309-RELATED"/>
    <property type="match status" value="1"/>
</dbReference>
<protein>
    <recommendedName>
        <fullName evidence="4">Protein yippee-like</fullName>
    </recommendedName>
</protein>
<evidence type="ECO:0000256" key="2">
    <source>
        <dbReference type="ARBA" id="ARBA00022723"/>
    </source>
</evidence>
<dbReference type="Proteomes" id="UP001187531">
    <property type="component" value="Unassembled WGS sequence"/>
</dbReference>
<keyword evidence="2" id="KW-0479">Metal-binding</keyword>
<evidence type="ECO:0000256" key="4">
    <source>
        <dbReference type="RuleBase" id="RU110713"/>
    </source>
</evidence>
<evidence type="ECO:0000256" key="3">
    <source>
        <dbReference type="ARBA" id="ARBA00022833"/>
    </source>
</evidence>
<name>A0AA88HQ19_ARTSF</name>
<dbReference type="Pfam" id="PF03226">
    <property type="entry name" value="Yippee-Mis18"/>
    <property type="match status" value="1"/>
</dbReference>
<comment type="similarity">
    <text evidence="1 4">Belongs to the yippee family.</text>
</comment>
<keyword evidence="3" id="KW-0862">Zinc</keyword>
<evidence type="ECO:0000259" key="5">
    <source>
        <dbReference type="PROSITE" id="PS51792"/>
    </source>
</evidence>